<accession>A0A0W8E867</accession>
<dbReference type="InterPro" id="IPR053369">
    <property type="entry name" value="SrfA-induced_signal"/>
</dbReference>
<dbReference type="PANTHER" id="PTHR32256:SF17">
    <property type="entry name" value="EGF-LIKE DOMAIN-CONTAINING PROTEIN"/>
    <property type="match status" value="1"/>
</dbReference>
<reference evidence="2" key="1">
    <citation type="journal article" date="2015" name="Proc. Natl. Acad. Sci. U.S.A.">
        <title>Networks of energetic and metabolic interactions define dynamics in microbial communities.</title>
        <authorList>
            <person name="Embree M."/>
            <person name="Liu J.K."/>
            <person name="Al-Bassam M.M."/>
            <person name="Zengler K."/>
        </authorList>
    </citation>
    <scope>NUCLEOTIDE SEQUENCE</scope>
</reference>
<dbReference type="InterPro" id="IPR032485">
    <property type="entry name" value="LRP1-like_beta_prop"/>
</dbReference>
<dbReference type="Pfam" id="PF16472">
    <property type="entry name" value="DUF5050"/>
    <property type="match status" value="1"/>
</dbReference>
<proteinExistence type="predicted"/>
<dbReference type="AlphaFoldDB" id="A0A0W8E867"/>
<sequence length="350" mass="39503">MIYGKNAMIVKSLVAMIFIMLTLLPGCRNSNTAPNTDPNLPDKQEISLGAHSGNISNGGLMGGEDGWVYYRSEADGWTLYRARHDGSDRQKLSDDIPSNINVIDGYVYYSNYKDEDKLYRIRTDGSGREQVTDHRASSVTVVGETVYYISYGDKELHLPHKIKVDGSGHTVIAEIAISSLVTDGTCLYIIHKPSAQDTFSLYKMDMDGSNLMRLNEVYTHYLTLIGNNILYWNVDDGRLYQITKDGKNDKPISTGSVDTINADQNHIYYEDASDNYNVYRMKHDGSSLQKLTDYPENLDQDEPSRDPTSAFVMDGYYYYRAYHSPEVGDALIQVKPDGRSTMVWDAHQEI</sequence>
<evidence type="ECO:0000259" key="1">
    <source>
        <dbReference type="Pfam" id="PF16472"/>
    </source>
</evidence>
<dbReference type="PANTHER" id="PTHR32256">
    <property type="match status" value="1"/>
</dbReference>
<feature type="domain" description="Prolow-density lipoprotein receptor-related protein 1-like beta-propeller" evidence="1">
    <location>
        <begin position="51"/>
        <end position="293"/>
    </location>
</feature>
<dbReference type="SUPFAM" id="SSF69304">
    <property type="entry name" value="Tricorn protease N-terminal domain"/>
    <property type="match status" value="1"/>
</dbReference>
<protein>
    <submittedName>
        <fullName evidence="2">Basic protein</fullName>
    </submittedName>
</protein>
<dbReference type="EMBL" id="LNQE01001837">
    <property type="protein sequence ID" value="KUG04830.1"/>
    <property type="molecule type" value="Genomic_DNA"/>
</dbReference>
<name>A0A0W8E867_9ZZZZ</name>
<comment type="caution">
    <text evidence="2">The sequence shown here is derived from an EMBL/GenBank/DDBJ whole genome shotgun (WGS) entry which is preliminary data.</text>
</comment>
<gene>
    <name evidence="2" type="ORF">ASZ90_017710</name>
</gene>
<organism evidence="2">
    <name type="scientific">hydrocarbon metagenome</name>
    <dbReference type="NCBI Taxonomy" id="938273"/>
    <lineage>
        <taxon>unclassified sequences</taxon>
        <taxon>metagenomes</taxon>
        <taxon>ecological metagenomes</taxon>
    </lineage>
</organism>
<dbReference type="Gene3D" id="2.120.10.30">
    <property type="entry name" value="TolB, C-terminal domain"/>
    <property type="match status" value="1"/>
</dbReference>
<evidence type="ECO:0000313" key="2">
    <source>
        <dbReference type="EMBL" id="KUG04830.1"/>
    </source>
</evidence>
<dbReference type="InterPro" id="IPR011042">
    <property type="entry name" value="6-blade_b-propeller_TolB-like"/>
</dbReference>